<dbReference type="KEGG" id="lcre:Pla8534_33540"/>
<evidence type="ECO:0000313" key="13">
    <source>
        <dbReference type="Proteomes" id="UP000317648"/>
    </source>
</evidence>
<sequence>MYMVPRDRSIEVRTPAKINLFLEVLSRRPDGFHEIETLMSAVSLFDRFDFTPQDSGRLDFSCQWATGVQGERWPDGLSRQPELPSTENNLAFLALQKLQEHTEVPLHGTVRLVKRIPAAAGLGGASSDAAAALLGANVAWKLGKSLDQLSLLSSELGSDIPFFFQRYAAVCQGRGERIARQVMAPRLHLVIVRPPEGLSTPAVYRACRPASAPRQVQSLLAAWQRGRIRELAGFLYNGLEEPASRLSPWIDRLNKEFLTTACLGCRMSGSGTSYFGVYRTAACARRAAALLRSRGVGQVFYAVTLSQGLSSLAAGALTDRIRPYGGDDRGNN</sequence>
<evidence type="ECO:0000256" key="6">
    <source>
        <dbReference type="ARBA" id="ARBA00022777"/>
    </source>
</evidence>
<dbReference type="SUPFAM" id="SSF54211">
    <property type="entry name" value="Ribosomal protein S5 domain 2-like"/>
    <property type="match status" value="1"/>
</dbReference>
<dbReference type="InterPro" id="IPR006204">
    <property type="entry name" value="GHMP_kinase_N_dom"/>
</dbReference>
<evidence type="ECO:0000259" key="11">
    <source>
        <dbReference type="Pfam" id="PF08544"/>
    </source>
</evidence>
<keyword evidence="13" id="KW-1185">Reference proteome</keyword>
<evidence type="ECO:0000259" key="10">
    <source>
        <dbReference type="Pfam" id="PF00288"/>
    </source>
</evidence>
<comment type="catalytic activity">
    <reaction evidence="9">
        <text>4-CDP-2-C-methyl-D-erythritol + ATP = 4-CDP-2-C-methyl-D-erythritol 2-phosphate + ADP + H(+)</text>
        <dbReference type="Rhea" id="RHEA:18437"/>
        <dbReference type="ChEBI" id="CHEBI:15378"/>
        <dbReference type="ChEBI" id="CHEBI:30616"/>
        <dbReference type="ChEBI" id="CHEBI:57823"/>
        <dbReference type="ChEBI" id="CHEBI:57919"/>
        <dbReference type="ChEBI" id="CHEBI:456216"/>
        <dbReference type="EC" id="2.7.1.148"/>
    </reaction>
</comment>
<dbReference type="EC" id="2.7.1.148" evidence="2 9"/>
<dbReference type="InterPro" id="IPR036554">
    <property type="entry name" value="GHMP_kinase_C_sf"/>
</dbReference>
<evidence type="ECO:0000256" key="3">
    <source>
        <dbReference type="ARBA" id="ARBA00017473"/>
    </source>
</evidence>
<feature type="binding site" evidence="9">
    <location>
        <begin position="117"/>
        <end position="127"/>
    </location>
    <ligand>
        <name>ATP</name>
        <dbReference type="ChEBI" id="CHEBI:30616"/>
    </ligand>
</feature>
<dbReference type="SUPFAM" id="SSF55060">
    <property type="entry name" value="GHMP Kinase, C-terminal domain"/>
    <property type="match status" value="1"/>
</dbReference>
<proteinExistence type="inferred from homology"/>
<evidence type="ECO:0000256" key="2">
    <source>
        <dbReference type="ARBA" id="ARBA00012052"/>
    </source>
</evidence>
<dbReference type="PANTHER" id="PTHR43527:SF2">
    <property type="entry name" value="4-DIPHOSPHOCYTIDYL-2-C-METHYL-D-ERYTHRITOL KINASE, CHLOROPLASTIC"/>
    <property type="match status" value="1"/>
</dbReference>
<keyword evidence="7 9" id="KW-0067">ATP-binding</keyword>
<dbReference type="Gene3D" id="3.30.230.10">
    <property type="match status" value="1"/>
</dbReference>
<dbReference type="HAMAP" id="MF_00061">
    <property type="entry name" value="IspE"/>
    <property type="match status" value="1"/>
</dbReference>
<evidence type="ECO:0000256" key="5">
    <source>
        <dbReference type="ARBA" id="ARBA00022741"/>
    </source>
</evidence>
<gene>
    <name evidence="9 12" type="primary">ispE</name>
    <name evidence="12" type="ORF">Pla8534_33540</name>
</gene>
<dbReference type="GO" id="GO:0005524">
    <property type="term" value="F:ATP binding"/>
    <property type="evidence" value="ECO:0007669"/>
    <property type="project" value="UniProtKB-UniRule"/>
</dbReference>
<dbReference type="RefSeq" id="WP_145054264.1">
    <property type="nucleotide sequence ID" value="NZ_CP036433.1"/>
</dbReference>
<accession>A0A518DUN0</accession>
<evidence type="ECO:0000256" key="8">
    <source>
        <dbReference type="ARBA" id="ARBA00032554"/>
    </source>
</evidence>
<comment type="function">
    <text evidence="9">Catalyzes the phosphorylation of the position 2 hydroxy group of 4-diphosphocytidyl-2C-methyl-D-erythritol.</text>
</comment>
<evidence type="ECO:0000313" key="12">
    <source>
        <dbReference type="EMBL" id="QDU95539.1"/>
    </source>
</evidence>
<dbReference type="InterPro" id="IPR004424">
    <property type="entry name" value="IspE"/>
</dbReference>
<feature type="domain" description="GHMP kinase N-terminal" evidence="10">
    <location>
        <begin position="89"/>
        <end position="163"/>
    </location>
</feature>
<dbReference type="InterPro" id="IPR013750">
    <property type="entry name" value="GHMP_kinase_C_dom"/>
</dbReference>
<keyword evidence="5 9" id="KW-0547">Nucleotide-binding</keyword>
<feature type="domain" description="GHMP kinase C-terminal" evidence="11">
    <location>
        <begin position="224"/>
        <end position="289"/>
    </location>
</feature>
<protein>
    <recommendedName>
        <fullName evidence="3 9">4-diphosphocytidyl-2-C-methyl-D-erythritol kinase</fullName>
        <shortName evidence="9">CMK</shortName>
        <ecNumber evidence="2 9">2.7.1.148</ecNumber>
    </recommendedName>
    <alternativeName>
        <fullName evidence="8 9">4-(cytidine-5'-diphospho)-2-C-methyl-D-erythritol kinase</fullName>
    </alternativeName>
</protein>
<evidence type="ECO:0000256" key="7">
    <source>
        <dbReference type="ARBA" id="ARBA00022840"/>
    </source>
</evidence>
<dbReference type="OrthoDB" id="9809438at2"/>
<reference evidence="12 13" key="1">
    <citation type="submission" date="2019-02" db="EMBL/GenBank/DDBJ databases">
        <title>Deep-cultivation of Planctomycetes and their phenomic and genomic characterization uncovers novel biology.</title>
        <authorList>
            <person name="Wiegand S."/>
            <person name="Jogler M."/>
            <person name="Boedeker C."/>
            <person name="Pinto D."/>
            <person name="Vollmers J."/>
            <person name="Rivas-Marin E."/>
            <person name="Kohn T."/>
            <person name="Peeters S.H."/>
            <person name="Heuer A."/>
            <person name="Rast P."/>
            <person name="Oberbeckmann S."/>
            <person name="Bunk B."/>
            <person name="Jeske O."/>
            <person name="Meyerdierks A."/>
            <person name="Storesund J.E."/>
            <person name="Kallscheuer N."/>
            <person name="Luecker S."/>
            <person name="Lage O.M."/>
            <person name="Pohl T."/>
            <person name="Merkel B.J."/>
            <person name="Hornburger P."/>
            <person name="Mueller R.-W."/>
            <person name="Bruemmer F."/>
            <person name="Labrenz M."/>
            <person name="Spormann A.M."/>
            <person name="Op den Camp H."/>
            <person name="Overmann J."/>
            <person name="Amann R."/>
            <person name="Jetten M.S.M."/>
            <person name="Mascher T."/>
            <person name="Medema M.H."/>
            <person name="Devos D.P."/>
            <person name="Kaster A.-K."/>
            <person name="Ovreas L."/>
            <person name="Rohde M."/>
            <person name="Galperin M.Y."/>
            <person name="Jogler C."/>
        </authorList>
    </citation>
    <scope>NUCLEOTIDE SEQUENCE [LARGE SCALE GENOMIC DNA]</scope>
    <source>
        <strain evidence="12 13">Pla85_3_4</strain>
    </source>
</reference>
<keyword evidence="4 9" id="KW-0808">Transferase</keyword>
<evidence type="ECO:0000256" key="9">
    <source>
        <dbReference type="HAMAP-Rule" id="MF_00061"/>
    </source>
</evidence>
<dbReference type="GO" id="GO:0016114">
    <property type="term" value="P:terpenoid biosynthetic process"/>
    <property type="evidence" value="ECO:0007669"/>
    <property type="project" value="UniProtKB-UniRule"/>
</dbReference>
<feature type="active site" evidence="9">
    <location>
        <position position="17"/>
    </location>
</feature>
<comment type="similarity">
    <text evidence="1 9">Belongs to the GHMP kinase family. IspE subfamily.</text>
</comment>
<feature type="active site" evidence="9">
    <location>
        <position position="159"/>
    </location>
</feature>
<dbReference type="UniPathway" id="UPA00056">
    <property type="reaction ID" value="UER00094"/>
</dbReference>
<comment type="pathway">
    <text evidence="9">Isoprenoid biosynthesis; isopentenyl diphosphate biosynthesis via DXP pathway; isopentenyl diphosphate from 1-deoxy-D-xylulose 5-phosphate: step 3/6.</text>
</comment>
<keyword evidence="6 9" id="KW-0418">Kinase</keyword>
<dbReference type="NCBIfam" id="TIGR00154">
    <property type="entry name" value="ispE"/>
    <property type="match status" value="1"/>
</dbReference>
<dbReference type="PANTHER" id="PTHR43527">
    <property type="entry name" value="4-DIPHOSPHOCYTIDYL-2-C-METHYL-D-ERYTHRITOL KINASE, CHLOROPLASTIC"/>
    <property type="match status" value="1"/>
</dbReference>
<dbReference type="GO" id="GO:0019288">
    <property type="term" value="P:isopentenyl diphosphate biosynthetic process, methylerythritol 4-phosphate pathway"/>
    <property type="evidence" value="ECO:0007669"/>
    <property type="project" value="UniProtKB-UniRule"/>
</dbReference>
<dbReference type="Pfam" id="PF08544">
    <property type="entry name" value="GHMP_kinases_C"/>
    <property type="match status" value="1"/>
</dbReference>
<dbReference type="InterPro" id="IPR014721">
    <property type="entry name" value="Ribsml_uS5_D2-typ_fold_subgr"/>
</dbReference>
<evidence type="ECO:0000256" key="4">
    <source>
        <dbReference type="ARBA" id="ARBA00022679"/>
    </source>
</evidence>
<dbReference type="GO" id="GO:0050515">
    <property type="term" value="F:4-(cytidine 5'-diphospho)-2-C-methyl-D-erythritol kinase activity"/>
    <property type="evidence" value="ECO:0007669"/>
    <property type="project" value="UniProtKB-UniRule"/>
</dbReference>
<dbReference type="Gene3D" id="3.30.70.890">
    <property type="entry name" value="GHMP kinase, C-terminal domain"/>
    <property type="match status" value="1"/>
</dbReference>
<dbReference type="InterPro" id="IPR020568">
    <property type="entry name" value="Ribosomal_Su5_D2-typ_SF"/>
</dbReference>
<dbReference type="PIRSF" id="PIRSF010376">
    <property type="entry name" value="IspE"/>
    <property type="match status" value="1"/>
</dbReference>
<keyword evidence="9" id="KW-0414">Isoprene biosynthesis</keyword>
<dbReference type="Proteomes" id="UP000317648">
    <property type="component" value="Chromosome"/>
</dbReference>
<dbReference type="EMBL" id="CP036433">
    <property type="protein sequence ID" value="QDU95539.1"/>
    <property type="molecule type" value="Genomic_DNA"/>
</dbReference>
<name>A0A518DUN0_9BACT</name>
<evidence type="ECO:0000256" key="1">
    <source>
        <dbReference type="ARBA" id="ARBA00009684"/>
    </source>
</evidence>
<dbReference type="Pfam" id="PF00288">
    <property type="entry name" value="GHMP_kinases_N"/>
    <property type="match status" value="1"/>
</dbReference>
<dbReference type="AlphaFoldDB" id="A0A518DUN0"/>
<organism evidence="12 13">
    <name type="scientific">Lignipirellula cremea</name>
    <dbReference type="NCBI Taxonomy" id="2528010"/>
    <lineage>
        <taxon>Bacteria</taxon>
        <taxon>Pseudomonadati</taxon>
        <taxon>Planctomycetota</taxon>
        <taxon>Planctomycetia</taxon>
        <taxon>Pirellulales</taxon>
        <taxon>Pirellulaceae</taxon>
        <taxon>Lignipirellula</taxon>
    </lineage>
</organism>